<sequence>MDTHDHCNCKHAPGENHSGARRNFLTRATLAAGVALLGTVSESRPALAGGHTDILLLTCMDFRLMDSVEQYMANRGLTHKYDHIVLAGASLGALTDKYPAWNRTFWDHLAVAIELHAVQKVVVMDHRDCGAYKAILGEDLAPDPMREATVHRDHLERLAAAIKDKHPGLGVETLLMALDGSVETLGNFA</sequence>
<reference evidence="2" key="1">
    <citation type="submission" date="2017-01" db="EMBL/GenBank/DDBJ databases">
        <authorList>
            <person name="Varghese N."/>
            <person name="Submissions S."/>
        </authorList>
    </citation>
    <scope>NUCLEOTIDE SEQUENCE [LARGE SCALE GENOMIC DNA]</scope>
    <source>
        <strain evidence="2">ATCC 51758</strain>
    </source>
</reference>
<dbReference type="InterPro" id="IPR019546">
    <property type="entry name" value="TAT_signal_bac_arc"/>
</dbReference>
<accession>A0A1N6YQ60</accession>
<gene>
    <name evidence="1" type="ORF">SAMN05421829_110172</name>
</gene>
<protein>
    <submittedName>
        <fullName evidence="1">Tat (Twin-arginine translocation) pathway signal sequence</fullName>
    </submittedName>
</protein>
<dbReference type="SUPFAM" id="SSF53056">
    <property type="entry name" value="beta-carbonic anhydrase, cab"/>
    <property type="match status" value="1"/>
</dbReference>
<name>A0A1N6YQ60_9RHOO</name>
<dbReference type="InterPro" id="IPR046871">
    <property type="entry name" value="Pro_CA_2"/>
</dbReference>
<dbReference type="STRING" id="34027.SAMN05421829_110172"/>
<dbReference type="Gene3D" id="3.40.1050.10">
    <property type="entry name" value="Carbonic anhydrase"/>
    <property type="match status" value="1"/>
</dbReference>
<dbReference type="NCBIfam" id="TIGR01409">
    <property type="entry name" value="TAT_signal_seq"/>
    <property type="match status" value="1"/>
</dbReference>
<evidence type="ECO:0000313" key="1">
    <source>
        <dbReference type="EMBL" id="SIR16754.1"/>
    </source>
</evidence>
<dbReference type="AlphaFoldDB" id="A0A1N6YQ60"/>
<dbReference type="InterPro" id="IPR006311">
    <property type="entry name" value="TAT_signal"/>
</dbReference>
<dbReference type="Pfam" id="PF20393">
    <property type="entry name" value="Pro_CA_2"/>
    <property type="match status" value="1"/>
</dbReference>
<organism evidence="1 2">
    <name type="scientific">Aromatoleum tolulyticum</name>
    <dbReference type="NCBI Taxonomy" id="34027"/>
    <lineage>
        <taxon>Bacteria</taxon>
        <taxon>Pseudomonadati</taxon>
        <taxon>Pseudomonadota</taxon>
        <taxon>Betaproteobacteria</taxon>
        <taxon>Rhodocyclales</taxon>
        <taxon>Rhodocyclaceae</taxon>
        <taxon>Aromatoleum</taxon>
    </lineage>
</organism>
<dbReference type="Proteomes" id="UP000186819">
    <property type="component" value="Unassembled WGS sequence"/>
</dbReference>
<dbReference type="InterPro" id="IPR036874">
    <property type="entry name" value="Carbonic_anhydrase_sf"/>
</dbReference>
<dbReference type="PROSITE" id="PS51318">
    <property type="entry name" value="TAT"/>
    <property type="match status" value="1"/>
</dbReference>
<dbReference type="EMBL" id="FTMD01000010">
    <property type="protein sequence ID" value="SIR16754.1"/>
    <property type="molecule type" value="Genomic_DNA"/>
</dbReference>
<proteinExistence type="predicted"/>
<dbReference type="OrthoDB" id="288525at2"/>
<dbReference type="RefSeq" id="WP_076603108.1">
    <property type="nucleotide sequence ID" value="NZ_FTMD01000010.1"/>
</dbReference>
<dbReference type="GO" id="GO:0008270">
    <property type="term" value="F:zinc ion binding"/>
    <property type="evidence" value="ECO:0007669"/>
    <property type="project" value="InterPro"/>
</dbReference>
<evidence type="ECO:0000313" key="2">
    <source>
        <dbReference type="Proteomes" id="UP000186819"/>
    </source>
</evidence>
<dbReference type="GO" id="GO:0004089">
    <property type="term" value="F:carbonate dehydratase activity"/>
    <property type="evidence" value="ECO:0007669"/>
    <property type="project" value="InterPro"/>
</dbReference>
<keyword evidence="2" id="KW-1185">Reference proteome</keyword>